<evidence type="ECO:0000256" key="9">
    <source>
        <dbReference type="RuleBase" id="RU366046"/>
    </source>
</evidence>
<feature type="domain" description="NAD(P)-binding" evidence="10">
    <location>
        <begin position="6"/>
        <end position="328"/>
    </location>
</feature>
<keyword evidence="7 9" id="KW-0520">NAD</keyword>
<dbReference type="GO" id="GO:0006012">
    <property type="term" value="P:galactose metabolic process"/>
    <property type="evidence" value="ECO:0007669"/>
    <property type="project" value="UniProtKB-UniPathway"/>
</dbReference>
<evidence type="ECO:0000256" key="5">
    <source>
        <dbReference type="ARBA" id="ARBA00013189"/>
    </source>
</evidence>
<dbReference type="GO" id="GO:0003978">
    <property type="term" value="F:UDP-glucose 4-epimerase activity"/>
    <property type="evidence" value="ECO:0007669"/>
    <property type="project" value="UniProtKB-UniRule"/>
</dbReference>
<evidence type="ECO:0000256" key="1">
    <source>
        <dbReference type="ARBA" id="ARBA00000083"/>
    </source>
</evidence>
<dbReference type="PANTHER" id="PTHR43725:SF47">
    <property type="entry name" value="UDP-GLUCOSE 4-EPIMERASE"/>
    <property type="match status" value="1"/>
</dbReference>
<evidence type="ECO:0000256" key="6">
    <source>
        <dbReference type="ARBA" id="ARBA00018569"/>
    </source>
</evidence>
<evidence type="ECO:0000313" key="11">
    <source>
        <dbReference type="EMBL" id="EEN82176.1"/>
    </source>
</evidence>
<dbReference type="AlphaFoldDB" id="C3JCA6"/>
<reference evidence="11 12" key="1">
    <citation type="submission" date="2009-04" db="EMBL/GenBank/DDBJ databases">
        <authorList>
            <person name="Sebastian Y."/>
            <person name="Madupu R."/>
            <person name="Durkin A.S."/>
            <person name="Torralba M."/>
            <person name="Methe B."/>
            <person name="Sutton G.G."/>
            <person name="Strausberg R.L."/>
            <person name="Nelson K.E."/>
        </authorList>
    </citation>
    <scope>NUCLEOTIDE SEQUENCE [LARGE SCALE GENOMIC DNA]</scope>
    <source>
        <strain evidence="12">ATCC 35406 / BCRC 14492 / JCM 8526 / NCTC 13058 / HG 370</strain>
    </source>
</reference>
<keyword evidence="12" id="KW-1185">Reference proteome</keyword>
<evidence type="ECO:0000256" key="2">
    <source>
        <dbReference type="ARBA" id="ARBA00001911"/>
    </source>
</evidence>
<comment type="caution">
    <text evidence="11">The sequence shown here is derived from an EMBL/GenBank/DDBJ whole genome shotgun (WGS) entry which is preliminary data.</text>
</comment>
<comment type="similarity">
    <text evidence="4 9">Belongs to the NAD(P)-dependent epimerase/dehydratase family.</text>
</comment>
<organism evidence="11 12">
    <name type="scientific">Porphyromonas endodontalis (strain ATCC 35406 / DSM 24491 / JCM 8526 / CCUG 16442 / BCRC 14492 / NCTC 13058 / HG 370)</name>
    <name type="common">Bacteroides endodontalis</name>
    <dbReference type="NCBI Taxonomy" id="553175"/>
    <lineage>
        <taxon>Bacteria</taxon>
        <taxon>Pseudomonadati</taxon>
        <taxon>Bacteroidota</taxon>
        <taxon>Bacteroidia</taxon>
        <taxon>Bacteroidales</taxon>
        <taxon>Porphyromonadaceae</taxon>
        <taxon>Porphyromonas</taxon>
    </lineage>
</organism>
<dbReference type="UniPathway" id="UPA00214"/>
<dbReference type="EMBL" id="ACNN01000031">
    <property type="protein sequence ID" value="EEN82176.1"/>
    <property type="molecule type" value="Genomic_DNA"/>
</dbReference>
<evidence type="ECO:0000313" key="12">
    <source>
        <dbReference type="Proteomes" id="UP000004295"/>
    </source>
</evidence>
<dbReference type="InterPro" id="IPR036291">
    <property type="entry name" value="NAD(P)-bd_dom_sf"/>
</dbReference>
<dbReference type="eggNOG" id="COG1087">
    <property type="taxonomic scope" value="Bacteria"/>
</dbReference>
<dbReference type="Gene3D" id="3.90.25.10">
    <property type="entry name" value="UDP-galactose 4-epimerase, domain 1"/>
    <property type="match status" value="1"/>
</dbReference>
<dbReference type="Gene3D" id="3.40.50.720">
    <property type="entry name" value="NAD(P)-binding Rossmann-like Domain"/>
    <property type="match status" value="1"/>
</dbReference>
<dbReference type="Pfam" id="PF16363">
    <property type="entry name" value="GDP_Man_Dehyd"/>
    <property type="match status" value="1"/>
</dbReference>
<name>C3JCA6_POREA</name>
<comment type="subunit">
    <text evidence="9">Homodimer.</text>
</comment>
<dbReference type="InterPro" id="IPR005886">
    <property type="entry name" value="UDP_G4E"/>
</dbReference>
<dbReference type="Proteomes" id="UP000004295">
    <property type="component" value="Unassembled WGS sequence"/>
</dbReference>
<dbReference type="RefSeq" id="WP_004334701.1">
    <property type="nucleotide sequence ID" value="NZ_ACNN01000031.1"/>
</dbReference>
<dbReference type="GeneID" id="93366164"/>
<protein>
    <recommendedName>
        <fullName evidence="6 9">UDP-glucose 4-epimerase</fullName>
        <ecNumber evidence="5 9">5.1.3.2</ecNumber>
    </recommendedName>
</protein>
<dbReference type="CDD" id="cd05247">
    <property type="entry name" value="UDP_G4E_1_SDR_e"/>
    <property type="match status" value="1"/>
</dbReference>
<evidence type="ECO:0000256" key="7">
    <source>
        <dbReference type="ARBA" id="ARBA00023027"/>
    </source>
</evidence>
<comment type="cofactor">
    <cofactor evidence="2 9">
        <name>NAD(+)</name>
        <dbReference type="ChEBI" id="CHEBI:57540"/>
    </cofactor>
</comment>
<keyword evidence="9" id="KW-0119">Carbohydrate metabolism</keyword>
<dbReference type="NCBIfam" id="TIGR01179">
    <property type="entry name" value="galE"/>
    <property type="match status" value="1"/>
</dbReference>
<accession>C3JCA6</accession>
<sequence length="341" mass="37441">MKGTILVTGGTGYIGSHTTVELISAGYKVVVVDNLSNSRREVLDGVEAITGKRPEFYAIDCCDQGALRQVFREHPIDAVIHFAASKAVGESVQKPLLYYRNNILSLITLLECMQEFATKALVFSSSCTVYGQPDVLPVSEDAPILPATSPYGNTKQINEEIIRDTILSGADFRATLLRYFNPIGAHPSALIGEEPNGVPQNLIPYLTQTAAGIREVLSVFGTDYNTPDGSCIRDYINVVDLAKAHIAALDRMLQAKEAPQLDMFNIGTGRGVSVIELIEKFETATGVKVPHRYVDRREGDIEAIWAEARKSNEVLGWHAEKSLEETLRSAWDWQCALAKRG</sequence>
<evidence type="ECO:0000256" key="3">
    <source>
        <dbReference type="ARBA" id="ARBA00004947"/>
    </source>
</evidence>
<evidence type="ECO:0000259" key="10">
    <source>
        <dbReference type="Pfam" id="PF16363"/>
    </source>
</evidence>
<proteinExistence type="inferred from homology"/>
<dbReference type="InterPro" id="IPR016040">
    <property type="entry name" value="NAD(P)-bd_dom"/>
</dbReference>
<dbReference type="GO" id="GO:0005829">
    <property type="term" value="C:cytosol"/>
    <property type="evidence" value="ECO:0007669"/>
    <property type="project" value="TreeGrafter"/>
</dbReference>
<dbReference type="PANTHER" id="PTHR43725">
    <property type="entry name" value="UDP-GLUCOSE 4-EPIMERASE"/>
    <property type="match status" value="1"/>
</dbReference>
<evidence type="ECO:0000256" key="4">
    <source>
        <dbReference type="ARBA" id="ARBA00007637"/>
    </source>
</evidence>
<gene>
    <name evidence="11" type="primary">galE</name>
    <name evidence="11" type="ORF">POREN0001_1997</name>
</gene>
<comment type="pathway">
    <text evidence="3 9">Carbohydrate metabolism; galactose metabolism.</text>
</comment>
<comment type="catalytic activity">
    <reaction evidence="1 9">
        <text>UDP-alpha-D-glucose = UDP-alpha-D-galactose</text>
        <dbReference type="Rhea" id="RHEA:22168"/>
        <dbReference type="ChEBI" id="CHEBI:58885"/>
        <dbReference type="ChEBI" id="CHEBI:66914"/>
        <dbReference type="EC" id="5.1.3.2"/>
    </reaction>
</comment>
<dbReference type="STRING" id="553175.POREN0001_1997"/>
<keyword evidence="8 9" id="KW-0413">Isomerase</keyword>
<evidence type="ECO:0000256" key="8">
    <source>
        <dbReference type="ARBA" id="ARBA00023235"/>
    </source>
</evidence>
<dbReference type="EC" id="5.1.3.2" evidence="5 9"/>
<dbReference type="SUPFAM" id="SSF51735">
    <property type="entry name" value="NAD(P)-binding Rossmann-fold domains"/>
    <property type="match status" value="1"/>
</dbReference>